<dbReference type="InterPro" id="IPR003115">
    <property type="entry name" value="ParB_N"/>
</dbReference>
<name>X0VVB1_9ZZZZ</name>
<feature type="domain" description="ParB-like N-terminal" evidence="1">
    <location>
        <begin position="2"/>
        <end position="67"/>
    </location>
</feature>
<dbReference type="AlphaFoldDB" id="X0VVB1"/>
<organism evidence="2">
    <name type="scientific">marine sediment metagenome</name>
    <dbReference type="NCBI Taxonomy" id="412755"/>
    <lineage>
        <taxon>unclassified sequences</taxon>
        <taxon>metagenomes</taxon>
        <taxon>ecological metagenomes</taxon>
    </lineage>
</organism>
<comment type="caution">
    <text evidence="2">The sequence shown here is derived from an EMBL/GenBank/DDBJ whole genome shotgun (WGS) entry which is preliminary data.</text>
</comment>
<dbReference type="InterPro" id="IPR036086">
    <property type="entry name" value="ParB/Sulfiredoxin_sf"/>
</dbReference>
<accession>X0VVB1</accession>
<proteinExistence type="predicted"/>
<dbReference type="InterPro" id="IPR050336">
    <property type="entry name" value="Chromosome_partition/occlusion"/>
</dbReference>
<protein>
    <recommendedName>
        <fullName evidence="1">ParB-like N-terminal domain-containing protein</fullName>
    </recommendedName>
</protein>
<feature type="non-terminal residue" evidence="2">
    <location>
        <position position="68"/>
    </location>
</feature>
<reference evidence="2" key="1">
    <citation type="journal article" date="2014" name="Front. Microbiol.">
        <title>High frequency of phylogenetically diverse reductive dehalogenase-homologous genes in deep subseafloor sedimentary metagenomes.</title>
        <authorList>
            <person name="Kawai M."/>
            <person name="Futagami T."/>
            <person name="Toyoda A."/>
            <person name="Takaki Y."/>
            <person name="Nishi S."/>
            <person name="Hori S."/>
            <person name="Arai W."/>
            <person name="Tsubouchi T."/>
            <person name="Morono Y."/>
            <person name="Uchiyama I."/>
            <person name="Ito T."/>
            <person name="Fujiyama A."/>
            <person name="Inagaki F."/>
            <person name="Takami H."/>
        </authorList>
    </citation>
    <scope>NUCLEOTIDE SEQUENCE</scope>
    <source>
        <strain evidence="2">Expedition CK06-06</strain>
    </source>
</reference>
<evidence type="ECO:0000259" key="1">
    <source>
        <dbReference type="Pfam" id="PF02195"/>
    </source>
</evidence>
<evidence type="ECO:0000313" key="2">
    <source>
        <dbReference type="EMBL" id="GAG16393.1"/>
    </source>
</evidence>
<dbReference type="GO" id="GO:0007059">
    <property type="term" value="P:chromosome segregation"/>
    <property type="evidence" value="ECO:0007669"/>
    <property type="project" value="TreeGrafter"/>
</dbReference>
<sequence length="68" mass="8080">MKVEEIDVKKITGNPYQTRLFMEVEPLKILAKSIRERGLFNPITLLKKSDKEYIIVHGHRRLEAFKRL</sequence>
<dbReference type="SUPFAM" id="SSF110849">
    <property type="entry name" value="ParB/Sulfiredoxin"/>
    <property type="match status" value="1"/>
</dbReference>
<dbReference type="PANTHER" id="PTHR33375">
    <property type="entry name" value="CHROMOSOME-PARTITIONING PROTEIN PARB-RELATED"/>
    <property type="match status" value="1"/>
</dbReference>
<dbReference type="GO" id="GO:0005694">
    <property type="term" value="C:chromosome"/>
    <property type="evidence" value="ECO:0007669"/>
    <property type="project" value="TreeGrafter"/>
</dbReference>
<dbReference type="Pfam" id="PF02195">
    <property type="entry name" value="ParB_N"/>
    <property type="match status" value="1"/>
</dbReference>
<dbReference type="Gene3D" id="3.90.1530.10">
    <property type="entry name" value="Conserved hypothetical protein from pyrococcus furiosus pfu- 392566-001, ParB domain"/>
    <property type="match status" value="1"/>
</dbReference>
<dbReference type="PANTHER" id="PTHR33375:SF1">
    <property type="entry name" value="CHROMOSOME-PARTITIONING PROTEIN PARB-RELATED"/>
    <property type="match status" value="1"/>
</dbReference>
<gene>
    <name evidence="2" type="ORF">S01H1_59905</name>
</gene>
<dbReference type="EMBL" id="BARS01039208">
    <property type="protein sequence ID" value="GAG16393.1"/>
    <property type="molecule type" value="Genomic_DNA"/>
</dbReference>